<keyword evidence="3" id="KW-1185">Reference proteome</keyword>
<dbReference type="Proteomes" id="UP000807353">
    <property type="component" value="Unassembled WGS sequence"/>
</dbReference>
<organism evidence="2 3">
    <name type="scientific">Collybia nuda</name>
    <dbReference type="NCBI Taxonomy" id="64659"/>
    <lineage>
        <taxon>Eukaryota</taxon>
        <taxon>Fungi</taxon>
        <taxon>Dikarya</taxon>
        <taxon>Basidiomycota</taxon>
        <taxon>Agaricomycotina</taxon>
        <taxon>Agaricomycetes</taxon>
        <taxon>Agaricomycetidae</taxon>
        <taxon>Agaricales</taxon>
        <taxon>Tricholomatineae</taxon>
        <taxon>Clitocybaceae</taxon>
        <taxon>Collybia</taxon>
    </lineage>
</organism>
<comment type="caution">
    <text evidence="2">The sequence shown here is derived from an EMBL/GenBank/DDBJ whole genome shotgun (WGS) entry which is preliminary data.</text>
</comment>
<feature type="transmembrane region" description="Helical" evidence="1">
    <location>
        <begin position="326"/>
        <end position="353"/>
    </location>
</feature>
<evidence type="ECO:0000256" key="1">
    <source>
        <dbReference type="SAM" id="Phobius"/>
    </source>
</evidence>
<dbReference type="OrthoDB" id="3052987at2759"/>
<keyword evidence="1" id="KW-1133">Transmembrane helix</keyword>
<feature type="transmembrane region" description="Helical" evidence="1">
    <location>
        <begin position="223"/>
        <end position="245"/>
    </location>
</feature>
<keyword evidence="1" id="KW-0812">Transmembrane</keyword>
<gene>
    <name evidence="2" type="ORF">BDZ94DRAFT_893872</name>
</gene>
<feature type="transmembrane region" description="Helical" evidence="1">
    <location>
        <begin position="279"/>
        <end position="306"/>
    </location>
</feature>
<keyword evidence="1" id="KW-0472">Membrane</keyword>
<protein>
    <submittedName>
        <fullName evidence="2">Uncharacterized protein</fullName>
    </submittedName>
</protein>
<proteinExistence type="predicted"/>
<name>A0A9P5Y0N3_9AGAR</name>
<reference evidence="2" key="1">
    <citation type="submission" date="2020-11" db="EMBL/GenBank/DDBJ databases">
        <authorList>
            <consortium name="DOE Joint Genome Institute"/>
            <person name="Ahrendt S."/>
            <person name="Riley R."/>
            <person name="Andreopoulos W."/>
            <person name="Labutti K."/>
            <person name="Pangilinan J."/>
            <person name="Ruiz-Duenas F.J."/>
            <person name="Barrasa J.M."/>
            <person name="Sanchez-Garcia M."/>
            <person name="Camarero S."/>
            <person name="Miyauchi S."/>
            <person name="Serrano A."/>
            <person name="Linde D."/>
            <person name="Babiker R."/>
            <person name="Drula E."/>
            <person name="Ayuso-Fernandez I."/>
            <person name="Pacheco R."/>
            <person name="Padilla G."/>
            <person name="Ferreira P."/>
            <person name="Barriuso J."/>
            <person name="Kellner H."/>
            <person name="Castanera R."/>
            <person name="Alfaro M."/>
            <person name="Ramirez L."/>
            <person name="Pisabarro A.G."/>
            <person name="Kuo A."/>
            <person name="Tritt A."/>
            <person name="Lipzen A."/>
            <person name="He G."/>
            <person name="Yan M."/>
            <person name="Ng V."/>
            <person name="Cullen D."/>
            <person name="Martin F."/>
            <person name="Rosso M.-N."/>
            <person name="Henrissat B."/>
            <person name="Hibbett D."/>
            <person name="Martinez A.T."/>
            <person name="Grigoriev I.V."/>
        </authorList>
    </citation>
    <scope>NUCLEOTIDE SEQUENCE</scope>
    <source>
        <strain evidence="2">CBS 247.69</strain>
    </source>
</reference>
<accession>A0A9P5Y0N3</accession>
<dbReference type="AlphaFoldDB" id="A0A9P5Y0N3"/>
<dbReference type="EMBL" id="MU150297">
    <property type="protein sequence ID" value="KAF9460504.1"/>
    <property type="molecule type" value="Genomic_DNA"/>
</dbReference>
<sequence>MLRLYLCNSNCLEQGHSREPPVFKERRCTASVPPQEFSENTPPQPLFPKLPLVFGPLRHYLDGLTSQILRLIPPLLLPILLCLPLYYLSQASELLENFDNCRNEYDQWIKASSDPIERPPVVNDNVDGGDFGSLQILNQNAVHTTLNEQDVTNTQSPREVITPPPITASPDSVTNYQCLWCNYLDSRIVEWRILTTTACVFVAASPTIFQIPEAGDDPITRSMAFLALCRALSGIIFGPIFLLYFRRSKVRGVHFALIWCQKVSQAQRPMTGGGRWSPWIMLSLPAVSTCWAALFYLFAIFSFIWRTGSIADPSPLSANNPGYHPMAAPLAIAVRIIITTATVVDIGCMMWVWRTLRSADLFLSQRSAT</sequence>
<evidence type="ECO:0000313" key="3">
    <source>
        <dbReference type="Proteomes" id="UP000807353"/>
    </source>
</evidence>
<feature type="transmembrane region" description="Helical" evidence="1">
    <location>
        <begin position="193"/>
        <end position="211"/>
    </location>
</feature>
<evidence type="ECO:0000313" key="2">
    <source>
        <dbReference type="EMBL" id="KAF9460504.1"/>
    </source>
</evidence>